<gene>
    <name evidence="7" type="ORF">S03H2_37430</name>
</gene>
<feature type="transmembrane region" description="Helical" evidence="6">
    <location>
        <begin position="53"/>
        <end position="77"/>
    </location>
</feature>
<dbReference type="InterPro" id="IPR050833">
    <property type="entry name" value="Poly_Biosynth_Transport"/>
</dbReference>
<reference evidence="7" key="1">
    <citation type="journal article" date="2014" name="Front. Microbiol.">
        <title>High frequency of phylogenetically diverse reductive dehalogenase-homologous genes in deep subseafloor sedimentary metagenomes.</title>
        <authorList>
            <person name="Kawai M."/>
            <person name="Futagami T."/>
            <person name="Toyoda A."/>
            <person name="Takaki Y."/>
            <person name="Nishi S."/>
            <person name="Hori S."/>
            <person name="Arai W."/>
            <person name="Tsubouchi T."/>
            <person name="Morono Y."/>
            <person name="Uchiyama I."/>
            <person name="Ito T."/>
            <person name="Fujiyama A."/>
            <person name="Inagaki F."/>
            <person name="Takami H."/>
        </authorList>
    </citation>
    <scope>NUCLEOTIDE SEQUENCE</scope>
    <source>
        <strain evidence="7">Expedition CK06-06</strain>
    </source>
</reference>
<comment type="subcellular location">
    <subcellularLocation>
        <location evidence="1">Cell membrane</location>
        <topology evidence="1">Multi-pass membrane protein</topology>
    </subcellularLocation>
</comment>
<dbReference type="EMBL" id="BARU01023042">
    <property type="protein sequence ID" value="GAH48810.1"/>
    <property type="molecule type" value="Genomic_DNA"/>
</dbReference>
<proteinExistence type="predicted"/>
<keyword evidence="3 6" id="KW-0812">Transmembrane</keyword>
<feature type="transmembrane region" description="Helical" evidence="6">
    <location>
        <begin position="166"/>
        <end position="186"/>
    </location>
</feature>
<evidence type="ECO:0000256" key="5">
    <source>
        <dbReference type="ARBA" id="ARBA00023136"/>
    </source>
</evidence>
<evidence type="ECO:0000313" key="7">
    <source>
        <dbReference type="EMBL" id="GAH48810.1"/>
    </source>
</evidence>
<feature type="transmembrane region" description="Helical" evidence="6">
    <location>
        <begin position="89"/>
        <end position="112"/>
    </location>
</feature>
<dbReference type="AlphaFoldDB" id="X1GVB4"/>
<evidence type="ECO:0000256" key="2">
    <source>
        <dbReference type="ARBA" id="ARBA00022475"/>
    </source>
</evidence>
<dbReference type="GO" id="GO:0005886">
    <property type="term" value="C:plasma membrane"/>
    <property type="evidence" value="ECO:0007669"/>
    <property type="project" value="UniProtKB-SubCell"/>
</dbReference>
<dbReference type="PANTHER" id="PTHR30250:SF28">
    <property type="entry name" value="POLYSACCHARIDE BIOSYNTHESIS PROTEIN"/>
    <property type="match status" value="1"/>
</dbReference>
<accession>X1GVB4</accession>
<evidence type="ECO:0008006" key="8">
    <source>
        <dbReference type="Google" id="ProtNLM"/>
    </source>
</evidence>
<evidence type="ECO:0000256" key="4">
    <source>
        <dbReference type="ARBA" id="ARBA00022989"/>
    </source>
</evidence>
<keyword evidence="4 6" id="KW-1133">Transmembrane helix</keyword>
<dbReference type="PANTHER" id="PTHR30250">
    <property type="entry name" value="PST FAMILY PREDICTED COLANIC ACID TRANSPORTER"/>
    <property type="match status" value="1"/>
</dbReference>
<sequence length="271" mass="30077">SAFFLVYAGMGINGAMGGVVLGVFAAFLPAFLPLKPLFRKQPLPNSRLDSGDVYGYLWPVFLALLCFAILTNVDMILVKHFFEPLQAGYYSILSLVGKGFISIAIAVSLAMFPRVSELHEQNKDSYSTLKKSLLICGLLFGPAVLIFMIFPRFIVGTVFGEKYVLVSPLLRMFSIAVIPFALTNVLINYQLARRNVNFVYYLIPGATFYIAMLLLFHSSLLQVVVVVGIAGSFVFGLNMGSILLQNRRETRTDMSRYGLGEKVSYEKPTSY</sequence>
<feature type="transmembrane region" description="Helical" evidence="6">
    <location>
        <begin position="133"/>
        <end position="154"/>
    </location>
</feature>
<feature type="non-terminal residue" evidence="7">
    <location>
        <position position="1"/>
    </location>
</feature>
<protein>
    <recommendedName>
        <fullName evidence="8">Polysaccharide biosynthesis protein C-terminal domain-containing protein</fullName>
    </recommendedName>
</protein>
<evidence type="ECO:0000256" key="3">
    <source>
        <dbReference type="ARBA" id="ARBA00022692"/>
    </source>
</evidence>
<feature type="transmembrane region" description="Helical" evidence="6">
    <location>
        <begin position="223"/>
        <end position="244"/>
    </location>
</feature>
<comment type="caution">
    <text evidence="7">The sequence shown here is derived from an EMBL/GenBank/DDBJ whole genome shotgun (WGS) entry which is preliminary data.</text>
</comment>
<evidence type="ECO:0000256" key="6">
    <source>
        <dbReference type="SAM" id="Phobius"/>
    </source>
</evidence>
<evidence type="ECO:0000256" key="1">
    <source>
        <dbReference type="ARBA" id="ARBA00004651"/>
    </source>
</evidence>
<keyword evidence="2" id="KW-1003">Cell membrane</keyword>
<feature type="transmembrane region" description="Helical" evidence="6">
    <location>
        <begin position="198"/>
        <end position="217"/>
    </location>
</feature>
<dbReference type="Pfam" id="PF13440">
    <property type="entry name" value="Polysacc_synt_3"/>
    <property type="match status" value="1"/>
</dbReference>
<name>X1GVB4_9ZZZZ</name>
<organism evidence="7">
    <name type="scientific">marine sediment metagenome</name>
    <dbReference type="NCBI Taxonomy" id="412755"/>
    <lineage>
        <taxon>unclassified sequences</taxon>
        <taxon>metagenomes</taxon>
        <taxon>ecological metagenomes</taxon>
    </lineage>
</organism>
<feature type="transmembrane region" description="Helical" evidence="6">
    <location>
        <begin position="6"/>
        <end position="32"/>
    </location>
</feature>
<keyword evidence="5 6" id="KW-0472">Membrane</keyword>